<evidence type="ECO:0000256" key="1">
    <source>
        <dbReference type="ARBA" id="ARBA00004431"/>
    </source>
</evidence>
<keyword evidence="5" id="KW-0717">Septation</keyword>
<dbReference type="Pfam" id="PF04686">
    <property type="entry name" value="SsgA"/>
    <property type="match status" value="1"/>
</dbReference>
<evidence type="ECO:0000256" key="2">
    <source>
        <dbReference type="ARBA" id="ARBA00009323"/>
    </source>
</evidence>
<accession>A0ABW4TH04</accession>
<name>A0ABW4TH04_9ACTN</name>
<dbReference type="EMBL" id="JBHUGD010000001">
    <property type="protein sequence ID" value="MFD1945899.1"/>
    <property type="molecule type" value="Genomic_DNA"/>
</dbReference>
<dbReference type="InterPro" id="IPR006776">
    <property type="entry name" value="SsgB"/>
</dbReference>
<dbReference type="Proteomes" id="UP001597351">
    <property type="component" value="Unassembled WGS sequence"/>
</dbReference>
<keyword evidence="8" id="KW-1185">Reference proteome</keyword>
<comment type="caution">
    <text evidence="7">The sequence shown here is derived from an EMBL/GenBank/DDBJ whole genome shotgun (WGS) entry which is preliminary data.</text>
</comment>
<evidence type="ECO:0000256" key="3">
    <source>
        <dbReference type="ARBA" id="ARBA00022618"/>
    </source>
</evidence>
<comment type="similarity">
    <text evidence="2">Belongs to the SsgA family.</text>
</comment>
<dbReference type="InterPro" id="IPR038658">
    <property type="entry name" value="SsgB_sf"/>
</dbReference>
<proteinExistence type="inferred from homology"/>
<evidence type="ECO:0000313" key="7">
    <source>
        <dbReference type="EMBL" id="MFD1945899.1"/>
    </source>
</evidence>
<comment type="subcellular location">
    <subcellularLocation>
        <location evidence="1">Cell septum</location>
    </subcellularLocation>
</comment>
<organism evidence="7 8">
    <name type="scientific">Nocardioides aestuarii</name>
    <dbReference type="NCBI Taxonomy" id="252231"/>
    <lineage>
        <taxon>Bacteria</taxon>
        <taxon>Bacillati</taxon>
        <taxon>Actinomycetota</taxon>
        <taxon>Actinomycetes</taxon>
        <taxon>Propionibacteriales</taxon>
        <taxon>Nocardioidaceae</taxon>
        <taxon>Nocardioides</taxon>
    </lineage>
</organism>
<reference evidence="8" key="1">
    <citation type="journal article" date="2019" name="Int. J. Syst. Evol. Microbiol.">
        <title>The Global Catalogue of Microorganisms (GCM) 10K type strain sequencing project: providing services to taxonomists for standard genome sequencing and annotation.</title>
        <authorList>
            <consortium name="The Broad Institute Genomics Platform"/>
            <consortium name="The Broad Institute Genome Sequencing Center for Infectious Disease"/>
            <person name="Wu L."/>
            <person name="Ma J."/>
        </authorList>
    </citation>
    <scope>NUCLEOTIDE SEQUENCE [LARGE SCALE GENOMIC DNA]</scope>
    <source>
        <strain evidence="8">CGMCC 1.12477</strain>
    </source>
</reference>
<dbReference type="Gene3D" id="2.30.31.20">
    <property type="entry name" value="Sporulation-specific cell division protein SsgB"/>
    <property type="match status" value="1"/>
</dbReference>
<evidence type="ECO:0000256" key="5">
    <source>
        <dbReference type="ARBA" id="ARBA00023210"/>
    </source>
</evidence>
<dbReference type="RefSeq" id="WP_343915191.1">
    <property type="nucleotide sequence ID" value="NZ_BAAAJT010000002.1"/>
</dbReference>
<keyword evidence="3" id="KW-0132">Cell division</keyword>
<keyword evidence="6" id="KW-0131">Cell cycle</keyword>
<protein>
    <submittedName>
        <fullName evidence="7">SsgA family sporulation/cell division regulator</fullName>
    </submittedName>
</protein>
<evidence type="ECO:0000256" key="4">
    <source>
        <dbReference type="ARBA" id="ARBA00022969"/>
    </source>
</evidence>
<evidence type="ECO:0000256" key="6">
    <source>
        <dbReference type="ARBA" id="ARBA00023306"/>
    </source>
</evidence>
<gene>
    <name evidence="7" type="ORF">ACFSDE_03785</name>
</gene>
<evidence type="ECO:0000313" key="8">
    <source>
        <dbReference type="Proteomes" id="UP001597351"/>
    </source>
</evidence>
<sequence>MEGRQAETTVAQQLFMRCLAPVEGMQQAEFGYDVDDPFSVTVTLADAGGESWELARTVLVQGITGVAGAGHARVWPIVNDAGRSLVVLHLESPQGELVAEVLTTQLDRFLGRTTALVPLGTESERLDLDALVEQLLTSEPG</sequence>
<keyword evidence="4" id="KW-0749">Sporulation</keyword>